<name>A0AAD7N2A7_9AGAR</name>
<accession>A0AAD7N2A7</accession>
<dbReference type="EMBL" id="JARKIB010000092">
    <property type="protein sequence ID" value="KAJ7743221.1"/>
    <property type="molecule type" value="Genomic_DNA"/>
</dbReference>
<evidence type="ECO:0000313" key="2">
    <source>
        <dbReference type="Proteomes" id="UP001215598"/>
    </source>
</evidence>
<gene>
    <name evidence="1" type="ORF">B0H16DRAFT_1463856</name>
</gene>
<dbReference type="AlphaFoldDB" id="A0AAD7N2A7"/>
<protein>
    <submittedName>
        <fullName evidence="1">Uncharacterized protein</fullName>
    </submittedName>
</protein>
<sequence length="287" mass="31504">MSDEEGEVEVEDPLAKVPGIPQIPAVALERSPHSLIHRQPEGARTNDTAMLKNKILVLLHKDGSTPFDPPLASTKVKAHRGMAHPTFAKALTPMEWPASQTTWSEILEGTTTVTSDQLPVFLFPLDQVFPVGADRTDAVWLDVVDNALKGKVVLRSAKAMFMGPESALEGDGYHKGRPGNASIISLLSFTPRVIAWVTTQVYFALSSKQDWYRTDGDHFNYEDFFWNIYGLFEDKEWGQEIIALWDKVVLGTKKATVAATPATGRTHLQEIKAARAARRAAGAAPAS</sequence>
<proteinExistence type="predicted"/>
<keyword evidence="2" id="KW-1185">Reference proteome</keyword>
<dbReference type="Proteomes" id="UP001215598">
    <property type="component" value="Unassembled WGS sequence"/>
</dbReference>
<comment type="caution">
    <text evidence="1">The sequence shown here is derived from an EMBL/GenBank/DDBJ whole genome shotgun (WGS) entry which is preliminary data.</text>
</comment>
<dbReference type="InterPro" id="IPR046521">
    <property type="entry name" value="DUF6698"/>
</dbReference>
<organism evidence="1 2">
    <name type="scientific">Mycena metata</name>
    <dbReference type="NCBI Taxonomy" id="1033252"/>
    <lineage>
        <taxon>Eukaryota</taxon>
        <taxon>Fungi</taxon>
        <taxon>Dikarya</taxon>
        <taxon>Basidiomycota</taxon>
        <taxon>Agaricomycotina</taxon>
        <taxon>Agaricomycetes</taxon>
        <taxon>Agaricomycetidae</taxon>
        <taxon>Agaricales</taxon>
        <taxon>Marasmiineae</taxon>
        <taxon>Mycenaceae</taxon>
        <taxon>Mycena</taxon>
    </lineage>
</organism>
<evidence type="ECO:0000313" key="1">
    <source>
        <dbReference type="EMBL" id="KAJ7743221.1"/>
    </source>
</evidence>
<reference evidence="1" key="1">
    <citation type="submission" date="2023-03" db="EMBL/GenBank/DDBJ databases">
        <title>Massive genome expansion in bonnet fungi (Mycena s.s.) driven by repeated elements and novel gene families across ecological guilds.</title>
        <authorList>
            <consortium name="Lawrence Berkeley National Laboratory"/>
            <person name="Harder C.B."/>
            <person name="Miyauchi S."/>
            <person name="Viragh M."/>
            <person name="Kuo A."/>
            <person name="Thoen E."/>
            <person name="Andreopoulos B."/>
            <person name="Lu D."/>
            <person name="Skrede I."/>
            <person name="Drula E."/>
            <person name="Henrissat B."/>
            <person name="Morin E."/>
            <person name="Kohler A."/>
            <person name="Barry K."/>
            <person name="LaButti K."/>
            <person name="Morin E."/>
            <person name="Salamov A."/>
            <person name="Lipzen A."/>
            <person name="Mereny Z."/>
            <person name="Hegedus B."/>
            <person name="Baldrian P."/>
            <person name="Stursova M."/>
            <person name="Weitz H."/>
            <person name="Taylor A."/>
            <person name="Grigoriev I.V."/>
            <person name="Nagy L.G."/>
            <person name="Martin F."/>
            <person name="Kauserud H."/>
        </authorList>
    </citation>
    <scope>NUCLEOTIDE SEQUENCE</scope>
    <source>
        <strain evidence="1">CBHHK182m</strain>
    </source>
</reference>
<dbReference type="Pfam" id="PF20414">
    <property type="entry name" value="DUF6698"/>
    <property type="match status" value="1"/>
</dbReference>